<dbReference type="Pfam" id="PF01757">
    <property type="entry name" value="Acyl_transf_3"/>
    <property type="match status" value="1"/>
</dbReference>
<feature type="transmembrane region" description="Helical" evidence="1">
    <location>
        <begin position="48"/>
        <end position="67"/>
    </location>
</feature>
<feature type="transmembrane region" description="Helical" evidence="1">
    <location>
        <begin position="181"/>
        <end position="200"/>
    </location>
</feature>
<name>A0ABV6LB62_9SPHI</name>
<organism evidence="3 4">
    <name type="scientific">Mucilaginibacter angelicae</name>
    <dbReference type="NCBI Taxonomy" id="869718"/>
    <lineage>
        <taxon>Bacteria</taxon>
        <taxon>Pseudomonadati</taxon>
        <taxon>Bacteroidota</taxon>
        <taxon>Sphingobacteriia</taxon>
        <taxon>Sphingobacteriales</taxon>
        <taxon>Sphingobacteriaceae</taxon>
        <taxon>Mucilaginibacter</taxon>
    </lineage>
</organism>
<comment type="caution">
    <text evidence="3">The sequence shown here is derived from an EMBL/GenBank/DDBJ whole genome shotgun (WGS) entry which is preliminary data.</text>
</comment>
<accession>A0ABV6LB62</accession>
<feature type="transmembrane region" description="Helical" evidence="1">
    <location>
        <begin position="154"/>
        <end position="175"/>
    </location>
</feature>
<reference evidence="3 4" key="1">
    <citation type="submission" date="2024-09" db="EMBL/GenBank/DDBJ databases">
        <authorList>
            <person name="Sun Q."/>
            <person name="Mori K."/>
        </authorList>
    </citation>
    <scope>NUCLEOTIDE SEQUENCE [LARGE SCALE GENOMIC DNA]</scope>
    <source>
        <strain evidence="3 4">NCAIM B.02415</strain>
    </source>
</reference>
<feature type="transmembrane region" description="Helical" evidence="1">
    <location>
        <begin position="10"/>
        <end position="28"/>
    </location>
</feature>
<keyword evidence="1" id="KW-0472">Membrane</keyword>
<feature type="transmembrane region" description="Helical" evidence="1">
    <location>
        <begin position="242"/>
        <end position="270"/>
    </location>
</feature>
<dbReference type="EMBL" id="JBHLTS010000066">
    <property type="protein sequence ID" value="MFC0516725.1"/>
    <property type="molecule type" value="Genomic_DNA"/>
</dbReference>
<keyword evidence="1" id="KW-0812">Transmembrane</keyword>
<dbReference type="PANTHER" id="PTHR23028:SF53">
    <property type="entry name" value="ACYL_TRANSF_3 DOMAIN-CONTAINING PROTEIN"/>
    <property type="match status" value="1"/>
</dbReference>
<feature type="transmembrane region" description="Helical" evidence="1">
    <location>
        <begin position="79"/>
        <end position="103"/>
    </location>
</feature>
<dbReference type="PANTHER" id="PTHR23028">
    <property type="entry name" value="ACETYLTRANSFERASE"/>
    <property type="match status" value="1"/>
</dbReference>
<evidence type="ECO:0000256" key="1">
    <source>
        <dbReference type="SAM" id="Phobius"/>
    </source>
</evidence>
<dbReference type="InterPro" id="IPR002656">
    <property type="entry name" value="Acyl_transf_3_dom"/>
</dbReference>
<dbReference type="InterPro" id="IPR050879">
    <property type="entry name" value="Acyltransferase_3"/>
</dbReference>
<keyword evidence="4" id="KW-1185">Reference proteome</keyword>
<dbReference type="GO" id="GO:0016746">
    <property type="term" value="F:acyltransferase activity"/>
    <property type="evidence" value="ECO:0007669"/>
    <property type="project" value="UniProtKB-KW"/>
</dbReference>
<keyword evidence="1" id="KW-1133">Transmembrane helix</keyword>
<protein>
    <submittedName>
        <fullName evidence="3">Acyltransferase family protein</fullName>
        <ecNumber evidence="3">2.3.-.-</ecNumber>
    </submittedName>
</protein>
<evidence type="ECO:0000313" key="3">
    <source>
        <dbReference type="EMBL" id="MFC0516725.1"/>
    </source>
</evidence>
<evidence type="ECO:0000313" key="4">
    <source>
        <dbReference type="Proteomes" id="UP001589828"/>
    </source>
</evidence>
<feature type="transmembrane region" description="Helical" evidence="1">
    <location>
        <begin position="310"/>
        <end position="331"/>
    </location>
</feature>
<dbReference type="RefSeq" id="WP_377024498.1">
    <property type="nucleotide sequence ID" value="NZ_JBHLTS010000066.1"/>
</dbReference>
<keyword evidence="3" id="KW-0012">Acyltransferase</keyword>
<dbReference type="EC" id="2.3.-.-" evidence="3"/>
<feature type="transmembrane region" description="Helical" evidence="1">
    <location>
        <begin position="282"/>
        <end position="304"/>
    </location>
</feature>
<gene>
    <name evidence="3" type="ORF">ACFFGT_21130</name>
</gene>
<evidence type="ECO:0000259" key="2">
    <source>
        <dbReference type="Pfam" id="PF01757"/>
    </source>
</evidence>
<proteinExistence type="predicted"/>
<sequence length="341" mass="38642">MDKNNNGFDLLRLLLAFLVFVSHSYLLFGHGREPLDVFSKGQTSMGEIGVMGFFCLSGYLISASFYRSPNVLKFLRNRFLRLFPGYWVCLLVTAFVIAPLIFYVNNKSLTGFGFTGPDSSWSFVYNNIYLFIRQWGICGLLVNANYKGSLNGNLWSLLPEFMCYLLTLVLGLFGLLKNNRFVFAIVFIFVYVVYVVNLYTSNQFGPTFLILSSARKLYTAYFCGTALFVFRDKLQVDVKGVLFIALAMIALLKFGGFLIVAPLCITLLCIKGFSLFKMSFKYDISYGLYIYAFPVQQLISAVYAPNTLMIFYMLSCAVVTALLAFLSYVAVERPFLNFKAK</sequence>
<dbReference type="Proteomes" id="UP001589828">
    <property type="component" value="Unassembled WGS sequence"/>
</dbReference>
<feature type="domain" description="Acyltransferase 3" evidence="2">
    <location>
        <begin position="5"/>
        <end position="328"/>
    </location>
</feature>
<feature type="transmembrane region" description="Helical" evidence="1">
    <location>
        <begin position="207"/>
        <end position="230"/>
    </location>
</feature>
<keyword evidence="3" id="KW-0808">Transferase</keyword>